<organism evidence="1">
    <name type="scientific">Hemiselmis andersenii</name>
    <name type="common">Cryptophyte alga</name>
    <dbReference type="NCBI Taxonomy" id="464988"/>
    <lineage>
        <taxon>Eukaryota</taxon>
        <taxon>Cryptophyceae</taxon>
        <taxon>Cryptomonadales</taxon>
        <taxon>Hemiselmidaceae</taxon>
        <taxon>Hemiselmis</taxon>
    </lineage>
</organism>
<protein>
    <submittedName>
        <fullName evidence="1">Uncharacterized protein</fullName>
    </submittedName>
</protein>
<evidence type="ECO:0000313" key="1">
    <source>
        <dbReference type="EMBL" id="CAD8740476.1"/>
    </source>
</evidence>
<accession>A0A6T8J3N6</accession>
<gene>
    <name evidence="1" type="ORF">HAND1043_LOCUS6968</name>
</gene>
<dbReference type="AlphaFoldDB" id="A0A6T8J3N6"/>
<reference evidence="1" key="1">
    <citation type="submission" date="2021-01" db="EMBL/GenBank/DDBJ databases">
        <authorList>
            <person name="Corre E."/>
            <person name="Pelletier E."/>
            <person name="Niang G."/>
            <person name="Scheremetjew M."/>
            <person name="Finn R."/>
            <person name="Kale V."/>
            <person name="Holt S."/>
            <person name="Cochrane G."/>
            <person name="Meng A."/>
            <person name="Brown T."/>
            <person name="Cohen L."/>
        </authorList>
    </citation>
    <scope>NUCLEOTIDE SEQUENCE</scope>
    <source>
        <strain evidence="1">CCMP441</strain>
    </source>
</reference>
<sequence>MASDACPRERRRSACSGVSQEGGFRAEVSLGRGMERRRKTGRMDEANLRSISCCELGQGWGWGWEFGVGCEQEWPSEEYTLEDLSWWVMTVAIAAVCAREHPQFSAS</sequence>
<proteinExistence type="predicted"/>
<name>A0A6T8J3N6_HEMAN</name>
<dbReference type="EMBL" id="HBFK01011546">
    <property type="protein sequence ID" value="CAD8740476.1"/>
    <property type="molecule type" value="Transcribed_RNA"/>
</dbReference>